<evidence type="ECO:0000256" key="1">
    <source>
        <dbReference type="SAM" id="SignalP"/>
    </source>
</evidence>
<organism evidence="2 3">
    <name type="scientific">Ogataea philodendri</name>
    <dbReference type="NCBI Taxonomy" id="1378263"/>
    <lineage>
        <taxon>Eukaryota</taxon>
        <taxon>Fungi</taxon>
        <taxon>Dikarya</taxon>
        <taxon>Ascomycota</taxon>
        <taxon>Saccharomycotina</taxon>
        <taxon>Pichiomycetes</taxon>
        <taxon>Pichiales</taxon>
        <taxon>Pichiaceae</taxon>
        <taxon>Ogataea</taxon>
    </lineage>
</organism>
<dbReference type="GeneID" id="70236910"/>
<dbReference type="Proteomes" id="UP000769157">
    <property type="component" value="Unassembled WGS sequence"/>
</dbReference>
<dbReference type="RefSeq" id="XP_046059881.1">
    <property type="nucleotide sequence ID" value="XM_046206078.1"/>
</dbReference>
<gene>
    <name evidence="2" type="ORF">OGAPHI_004946</name>
</gene>
<keyword evidence="3" id="KW-1185">Reference proteome</keyword>
<dbReference type="OrthoDB" id="10625214at2759"/>
<comment type="caution">
    <text evidence="2">The sequence shown here is derived from an EMBL/GenBank/DDBJ whole genome shotgun (WGS) entry which is preliminary data.</text>
</comment>
<name>A0A9P8T320_9ASCO</name>
<reference evidence="2" key="1">
    <citation type="journal article" date="2021" name="Open Biol.">
        <title>Shared evolutionary footprints suggest mitochondrial oxidative damage underlies multiple complex I losses in fungi.</title>
        <authorList>
            <person name="Schikora-Tamarit M.A."/>
            <person name="Marcet-Houben M."/>
            <person name="Nosek J."/>
            <person name="Gabaldon T."/>
        </authorList>
    </citation>
    <scope>NUCLEOTIDE SEQUENCE</scope>
    <source>
        <strain evidence="2">CBS6075</strain>
    </source>
</reference>
<evidence type="ECO:0000313" key="2">
    <source>
        <dbReference type="EMBL" id="KAH3663545.1"/>
    </source>
</evidence>
<dbReference type="EMBL" id="JAEUBE010000366">
    <property type="protein sequence ID" value="KAH3663545.1"/>
    <property type="molecule type" value="Genomic_DNA"/>
</dbReference>
<dbReference type="AntiFam" id="ANF00152">
    <property type="entry name" value="Shadow ORF (opposite nadB1)"/>
</dbReference>
<feature type="chain" id="PRO_5040126295" evidence="1">
    <location>
        <begin position="20"/>
        <end position="570"/>
    </location>
</feature>
<dbReference type="AlphaFoldDB" id="A0A9P8T320"/>
<accession>A0A9P8T320</accession>
<evidence type="ECO:0000313" key="3">
    <source>
        <dbReference type="Proteomes" id="UP000769157"/>
    </source>
</evidence>
<feature type="signal peptide" evidence="1">
    <location>
        <begin position="1"/>
        <end position="19"/>
    </location>
</feature>
<protein>
    <submittedName>
        <fullName evidence="2">Uncharacterized protein</fullName>
    </submittedName>
</protein>
<sequence length="570" mass="61841">MFTPVNVISFWVIVSSVSTSTFLSGSGTGSSLSGTGKQVLQLKGLNQVRVPDHGSVGGLNSVKLTIDFGDLFHTLVQNVLFSEHSNVLLHALLHLESQFGCGDISVSVSQTVEVGDGLVTNVAWKLWQWSTWLEVVSNGVRHSSSENDKVQQGVGSQTVGTVHRCTSGLTTCEKTRHNLIFTLLVLGQNLTGVLGWNTTHVVMHGWQNWNWLLGNVHTGENVSSFRNTWQSLLQHRGWQVGQLQVHVIFVGTNTSSSVDFHGDSSGNHISGSKILGGWCVSFHKSLTLAVQQVSTFSSGTFSDQTSRTVDTRRMELDKLQVLQWETCSADHGISITGTGVGRGTREVSSSVTTCGNDRVRSLESVKGSVLLVVCNAPHTFSVVHQQVHGKELDEVVGVVSERLTVQSVQKSVTGSVCNGTSSVCLTTLTELLGLTAKGSLVNLSLLRSREWKTVVFQLDNRVWGFSCHVVDGVLVSQPVRTFDSVVHVPSPFVRVHVTESGVDTTLSCHSVRSGWEQFRDTGNFEALLGQTKRCSKTGTTGTNHDDIVFVVDDVIILGHCRRCGLTVEII</sequence>
<keyword evidence="1" id="KW-0732">Signal</keyword>
<proteinExistence type="predicted"/>
<reference evidence="2" key="2">
    <citation type="submission" date="2021-01" db="EMBL/GenBank/DDBJ databases">
        <authorList>
            <person name="Schikora-Tamarit M.A."/>
        </authorList>
    </citation>
    <scope>NUCLEOTIDE SEQUENCE</scope>
    <source>
        <strain evidence="2">CBS6075</strain>
    </source>
</reference>